<keyword evidence="2" id="KW-1185">Reference proteome</keyword>
<comment type="caution">
    <text evidence="1">The sequence shown here is derived from an EMBL/GenBank/DDBJ whole genome shotgun (WGS) entry which is preliminary data.</text>
</comment>
<evidence type="ECO:0000313" key="1">
    <source>
        <dbReference type="EMBL" id="RLV76371.1"/>
    </source>
</evidence>
<reference evidence="1 2" key="1">
    <citation type="journal article" date="2018" name="Proc. R. Soc. B">
        <title>A non-coding region near Follistatin controls head colour polymorphism in the Gouldian finch.</title>
        <authorList>
            <person name="Toomey M.B."/>
            <person name="Marques C.I."/>
            <person name="Andrade P."/>
            <person name="Araujo P.M."/>
            <person name="Sabatino S."/>
            <person name="Gazda M.A."/>
            <person name="Afonso S."/>
            <person name="Lopes R.J."/>
            <person name="Corbo J.C."/>
            <person name="Carneiro M."/>
        </authorList>
    </citation>
    <scope>NUCLEOTIDE SEQUENCE [LARGE SCALE GENOMIC DNA]</scope>
    <source>
        <strain evidence="1">Red01</strain>
        <tissue evidence="1">Muscle</tissue>
    </source>
</reference>
<sequence length="65" mass="7524">MSVSDFLTNFMGSMLLLSRKVLGLERWEQLWDTVMGEPGGDPMDPSSSKDLENSVYFYTLHFPYR</sequence>
<protein>
    <submittedName>
        <fullName evidence="1">Uncharacterized protein</fullName>
    </submittedName>
</protein>
<dbReference type="Proteomes" id="UP000276834">
    <property type="component" value="Unassembled WGS sequence"/>
</dbReference>
<accession>A0A3L8R9M2</accession>
<organism evidence="1 2">
    <name type="scientific">Chloebia gouldiae</name>
    <name type="common">Gouldian finch</name>
    <name type="synonym">Erythrura gouldiae</name>
    <dbReference type="NCBI Taxonomy" id="44316"/>
    <lineage>
        <taxon>Eukaryota</taxon>
        <taxon>Metazoa</taxon>
        <taxon>Chordata</taxon>
        <taxon>Craniata</taxon>
        <taxon>Vertebrata</taxon>
        <taxon>Euteleostomi</taxon>
        <taxon>Archelosauria</taxon>
        <taxon>Archosauria</taxon>
        <taxon>Dinosauria</taxon>
        <taxon>Saurischia</taxon>
        <taxon>Theropoda</taxon>
        <taxon>Coelurosauria</taxon>
        <taxon>Aves</taxon>
        <taxon>Neognathae</taxon>
        <taxon>Neoaves</taxon>
        <taxon>Telluraves</taxon>
        <taxon>Australaves</taxon>
        <taxon>Passeriformes</taxon>
        <taxon>Passeroidea</taxon>
        <taxon>Passeridae</taxon>
        <taxon>Chloebia</taxon>
    </lineage>
</organism>
<evidence type="ECO:0000313" key="2">
    <source>
        <dbReference type="Proteomes" id="UP000276834"/>
    </source>
</evidence>
<gene>
    <name evidence="1" type="ORF">DV515_00017043</name>
</gene>
<dbReference type="AlphaFoldDB" id="A0A3L8R9M2"/>
<name>A0A3L8R9M2_CHLGU</name>
<dbReference type="EMBL" id="QUSF01000688">
    <property type="protein sequence ID" value="RLV76371.1"/>
    <property type="molecule type" value="Genomic_DNA"/>
</dbReference>
<proteinExistence type="predicted"/>